<dbReference type="AlphaFoldDB" id="A0A2T4C1P7"/>
<organism evidence="1 2">
    <name type="scientific">Trichoderma longibrachiatum ATCC 18648</name>
    <dbReference type="NCBI Taxonomy" id="983965"/>
    <lineage>
        <taxon>Eukaryota</taxon>
        <taxon>Fungi</taxon>
        <taxon>Dikarya</taxon>
        <taxon>Ascomycota</taxon>
        <taxon>Pezizomycotina</taxon>
        <taxon>Sordariomycetes</taxon>
        <taxon>Hypocreomycetidae</taxon>
        <taxon>Hypocreales</taxon>
        <taxon>Hypocreaceae</taxon>
        <taxon>Trichoderma</taxon>
    </lineage>
</organism>
<evidence type="ECO:0000313" key="2">
    <source>
        <dbReference type="Proteomes" id="UP000240760"/>
    </source>
</evidence>
<sequence length="193" mass="21370">MLARLICYMQSSQVRAPRCGKGASRSTWNPMAHCPGLATGGERTISHHTRCVRYIDVPSVEHLQKVWDLDASEPVAVQDCVHDMRGRQNDKAPASFPSDLSLLSLLFHRWASLRLLFLLGLSLKAEPSAAGNISCLIQSHSRGVMRAGVTGIFASLVKSLRVNPILLRRVIRQHINRATDVNDMHLCLNTLPT</sequence>
<proteinExistence type="predicted"/>
<accession>A0A2T4C1P7</accession>
<dbReference type="Proteomes" id="UP000240760">
    <property type="component" value="Unassembled WGS sequence"/>
</dbReference>
<keyword evidence="2" id="KW-1185">Reference proteome</keyword>
<gene>
    <name evidence="1" type="ORF">M440DRAFT_1255483</name>
</gene>
<evidence type="ECO:0000313" key="1">
    <source>
        <dbReference type="EMBL" id="PTB75479.1"/>
    </source>
</evidence>
<name>A0A2T4C1P7_TRILO</name>
<reference evidence="1 2" key="1">
    <citation type="submission" date="2016-07" db="EMBL/GenBank/DDBJ databases">
        <title>Multiple horizontal gene transfer events from other fungi enriched the ability of initially mycotrophic Trichoderma (Ascomycota) to feed on dead plant biomass.</title>
        <authorList>
            <consortium name="DOE Joint Genome Institute"/>
            <person name="Aerts A."/>
            <person name="Atanasova L."/>
            <person name="Chenthamara K."/>
            <person name="Zhang J."/>
            <person name="Grujic M."/>
            <person name="Henrissat B."/>
            <person name="Kuo A."/>
            <person name="Salamov A."/>
            <person name="Lipzen A."/>
            <person name="Labutti K."/>
            <person name="Barry K."/>
            <person name="Miao Y."/>
            <person name="Rahimi M.J."/>
            <person name="Shen Q."/>
            <person name="Grigoriev I.V."/>
            <person name="Kubicek C.P."/>
            <person name="Druzhinina I.S."/>
        </authorList>
    </citation>
    <scope>NUCLEOTIDE SEQUENCE [LARGE SCALE GENOMIC DNA]</scope>
    <source>
        <strain evidence="1 2">ATCC 18648</strain>
    </source>
</reference>
<dbReference type="EMBL" id="KZ679133">
    <property type="protein sequence ID" value="PTB75479.1"/>
    <property type="molecule type" value="Genomic_DNA"/>
</dbReference>
<protein>
    <submittedName>
        <fullName evidence="1">Uncharacterized protein</fullName>
    </submittedName>
</protein>